<evidence type="ECO:0000313" key="1">
    <source>
        <dbReference type="EMBL" id="KKK81242.1"/>
    </source>
</evidence>
<name>A0A0F8YIL7_9ZZZZ</name>
<sequence length="85" mass="10004">MVIIFLFITNLGDYNDNKEHIWMVKEFNLSEKIQDHCDECCSEMIDIIDIKEFIKRLKDEINQFPNRDDKLGARILMPDGGGVDR</sequence>
<gene>
    <name evidence="1" type="ORF">LCGC14_2815420</name>
</gene>
<proteinExistence type="predicted"/>
<protein>
    <submittedName>
        <fullName evidence="1">Uncharacterized protein</fullName>
    </submittedName>
</protein>
<reference evidence="1" key="1">
    <citation type="journal article" date="2015" name="Nature">
        <title>Complex archaea that bridge the gap between prokaryotes and eukaryotes.</title>
        <authorList>
            <person name="Spang A."/>
            <person name="Saw J.H."/>
            <person name="Jorgensen S.L."/>
            <person name="Zaremba-Niedzwiedzka K."/>
            <person name="Martijn J."/>
            <person name="Lind A.E."/>
            <person name="van Eijk R."/>
            <person name="Schleper C."/>
            <person name="Guy L."/>
            <person name="Ettema T.J."/>
        </authorList>
    </citation>
    <scope>NUCLEOTIDE SEQUENCE</scope>
</reference>
<dbReference type="EMBL" id="LAZR01053210">
    <property type="protein sequence ID" value="KKK81242.1"/>
    <property type="molecule type" value="Genomic_DNA"/>
</dbReference>
<organism evidence="1">
    <name type="scientific">marine sediment metagenome</name>
    <dbReference type="NCBI Taxonomy" id="412755"/>
    <lineage>
        <taxon>unclassified sequences</taxon>
        <taxon>metagenomes</taxon>
        <taxon>ecological metagenomes</taxon>
    </lineage>
</organism>
<comment type="caution">
    <text evidence="1">The sequence shown here is derived from an EMBL/GenBank/DDBJ whole genome shotgun (WGS) entry which is preliminary data.</text>
</comment>
<feature type="non-terminal residue" evidence="1">
    <location>
        <position position="85"/>
    </location>
</feature>
<accession>A0A0F8YIL7</accession>
<dbReference type="AlphaFoldDB" id="A0A0F8YIL7"/>